<gene>
    <name evidence="1" type="ORF">J7T54_002876</name>
</gene>
<keyword evidence="2" id="KW-1185">Reference proteome</keyword>
<organism evidence="1 2">
    <name type="scientific">Emericellopsis cladophorae</name>
    <dbReference type="NCBI Taxonomy" id="2686198"/>
    <lineage>
        <taxon>Eukaryota</taxon>
        <taxon>Fungi</taxon>
        <taxon>Dikarya</taxon>
        <taxon>Ascomycota</taxon>
        <taxon>Pezizomycotina</taxon>
        <taxon>Sordariomycetes</taxon>
        <taxon>Hypocreomycetidae</taxon>
        <taxon>Hypocreales</taxon>
        <taxon>Bionectriaceae</taxon>
        <taxon>Emericellopsis</taxon>
    </lineage>
</organism>
<accession>A0A9P9XU06</accession>
<evidence type="ECO:0000313" key="2">
    <source>
        <dbReference type="Proteomes" id="UP001055219"/>
    </source>
</evidence>
<dbReference type="RefSeq" id="XP_051358630.1">
    <property type="nucleotide sequence ID" value="XM_051510476.1"/>
</dbReference>
<dbReference type="EMBL" id="JAGIXG020000107">
    <property type="protein sequence ID" value="KAI6777774.1"/>
    <property type="molecule type" value="Genomic_DNA"/>
</dbReference>
<proteinExistence type="predicted"/>
<name>A0A9P9XU06_9HYPO</name>
<protein>
    <submittedName>
        <fullName evidence="1">Uncharacterized protein</fullName>
    </submittedName>
</protein>
<reference evidence="1" key="1">
    <citation type="journal article" date="2021" name="J Fungi (Basel)">
        <title>Genomic and Metabolomic Analyses of the Marine Fungus Emericellopsis cladophorae: Insights into Saltwater Adaptability Mechanisms and Its Biosynthetic Potential.</title>
        <authorList>
            <person name="Goncalves M.F.M."/>
            <person name="Hilario S."/>
            <person name="Van de Peer Y."/>
            <person name="Esteves A.C."/>
            <person name="Alves A."/>
        </authorList>
    </citation>
    <scope>NUCLEOTIDE SEQUENCE</scope>
    <source>
        <strain evidence="1">MUM 19.33</strain>
    </source>
</reference>
<reference evidence="1" key="2">
    <citation type="submission" date="2022-07" db="EMBL/GenBank/DDBJ databases">
        <authorList>
            <person name="Goncalves M.F.M."/>
            <person name="Hilario S."/>
            <person name="Van De Peer Y."/>
            <person name="Esteves A.C."/>
            <person name="Alves A."/>
        </authorList>
    </citation>
    <scope>NUCLEOTIDE SEQUENCE</scope>
    <source>
        <strain evidence="1">MUM 19.33</strain>
    </source>
</reference>
<dbReference type="Proteomes" id="UP001055219">
    <property type="component" value="Unassembled WGS sequence"/>
</dbReference>
<dbReference type="GeneID" id="75829382"/>
<comment type="caution">
    <text evidence="1">The sequence shown here is derived from an EMBL/GenBank/DDBJ whole genome shotgun (WGS) entry which is preliminary data.</text>
</comment>
<sequence>MHLETLLAKIMAHAPTEIDLYLPLGEERVAARLRDLLFLDQLSDPALLGGKSSADVWQVRMRRTGPEIKGGVETTWPDPRLFLLADTEVLEALNRYPFFWVRCVDAEHDEETEKSLTRNSRVRSSVVDGWFRMTTRSIVDLCQELRHCDGGSLTPQVWRWEDALLYNGKLTGSNLASAVSSGK</sequence>
<dbReference type="AlphaFoldDB" id="A0A9P9XU06"/>
<dbReference type="OrthoDB" id="6499973at2759"/>
<evidence type="ECO:0000313" key="1">
    <source>
        <dbReference type="EMBL" id="KAI6777774.1"/>
    </source>
</evidence>